<dbReference type="EMBL" id="LT599583">
    <property type="protein sequence ID" value="SBW81977.1"/>
    <property type="molecule type" value="Genomic_DNA"/>
</dbReference>
<accession>A0A1D3K0X3</accession>
<dbReference type="PANTHER" id="PTHR43606">
    <property type="entry name" value="PHOSPHATASE, PUTATIVE (AFU_ORTHOLOGUE AFUA_6G08710)-RELATED"/>
    <property type="match status" value="1"/>
</dbReference>
<dbReference type="Pfam" id="PF09423">
    <property type="entry name" value="PhoD"/>
    <property type="match status" value="1"/>
</dbReference>
<dbReference type="Gene3D" id="3.60.21.70">
    <property type="entry name" value="PhoD-like phosphatase"/>
    <property type="match status" value="1"/>
</dbReference>
<organism evidence="2 3">
    <name type="scientific">Pseudomonas veronii 1YdBTEX2</name>
    <dbReference type="NCBI Taxonomy" id="1295141"/>
    <lineage>
        <taxon>Bacteria</taxon>
        <taxon>Pseudomonadati</taxon>
        <taxon>Pseudomonadota</taxon>
        <taxon>Gammaproteobacteria</taxon>
        <taxon>Pseudomonadales</taxon>
        <taxon>Pseudomonadaceae</taxon>
        <taxon>Pseudomonas</taxon>
    </lineage>
</organism>
<feature type="domain" description="PhoD-like phosphatase metallophosphatase" evidence="1">
    <location>
        <begin position="9"/>
        <end position="122"/>
    </location>
</feature>
<evidence type="ECO:0000259" key="1">
    <source>
        <dbReference type="Pfam" id="PF09423"/>
    </source>
</evidence>
<dbReference type="InterPro" id="IPR018946">
    <property type="entry name" value="PhoD-like_MPP"/>
</dbReference>
<gene>
    <name evidence="2" type="ORF">PVE_R1G4094</name>
</gene>
<proteinExistence type="predicted"/>
<protein>
    <recommendedName>
        <fullName evidence="1">PhoD-like phosphatase metallophosphatase domain-containing protein</fullName>
    </recommendedName>
</protein>
<dbReference type="Proteomes" id="UP000245431">
    <property type="component" value="Chromosome PVE_r1"/>
</dbReference>
<sequence>MAPLLQRDLTQHTLGHWTDGWDGYMANRSRMLASIARHQVNNPVFWGGDIHSFWATDLHADANNPDSPVLATEFVGTSVTSDGPPYDAFTQMLPQNPHVKFFDSRQRGYVSVTLDAQRMLTHFRVITDPRDPAATVSTLKSFVVEPGRAGAIAV</sequence>
<evidence type="ECO:0000313" key="3">
    <source>
        <dbReference type="Proteomes" id="UP000245431"/>
    </source>
</evidence>
<dbReference type="InterPro" id="IPR038607">
    <property type="entry name" value="PhoD-like_sf"/>
</dbReference>
<dbReference type="AlphaFoldDB" id="A0A1D3K0X3"/>
<reference evidence="3" key="1">
    <citation type="submission" date="2016-07" db="EMBL/GenBank/DDBJ databases">
        <authorList>
            <person name="Florea S."/>
            <person name="Webb J.S."/>
            <person name="Jaromczyk J."/>
            <person name="Schardl C.L."/>
        </authorList>
    </citation>
    <scope>NUCLEOTIDE SEQUENCE [LARGE SCALE GENOMIC DNA]</scope>
    <source>
        <strain evidence="3">1YdBTEX2</strain>
    </source>
</reference>
<dbReference type="InterPro" id="IPR029052">
    <property type="entry name" value="Metallo-depent_PP-like"/>
</dbReference>
<evidence type="ECO:0000313" key="2">
    <source>
        <dbReference type="EMBL" id="SBW81977.1"/>
    </source>
</evidence>
<dbReference type="PANTHER" id="PTHR43606:SF2">
    <property type="entry name" value="ALKALINE PHOSPHATASE FAMILY PROTEIN (AFU_ORTHOLOGUE AFUA_5G03860)"/>
    <property type="match status" value="1"/>
</dbReference>
<dbReference type="InterPro" id="IPR052900">
    <property type="entry name" value="Phospholipid_Metab_Enz"/>
</dbReference>
<dbReference type="SUPFAM" id="SSF56300">
    <property type="entry name" value="Metallo-dependent phosphatases"/>
    <property type="match status" value="1"/>
</dbReference>
<name>A0A1D3K0X3_PSEVE</name>